<gene>
    <name evidence="2" type="ordered locus">MICA_1918</name>
</gene>
<dbReference type="Pfam" id="PF08570">
    <property type="entry name" value="DUF1761"/>
    <property type="match status" value="1"/>
</dbReference>
<evidence type="ECO:0000313" key="2">
    <source>
        <dbReference type="EMBL" id="AEP10227.1"/>
    </source>
</evidence>
<dbReference type="KEGG" id="mai:MICA_1918"/>
<dbReference type="OrthoDB" id="7432713at2"/>
<feature type="transmembrane region" description="Helical" evidence="1">
    <location>
        <begin position="83"/>
        <end position="106"/>
    </location>
</feature>
<keyword evidence="1" id="KW-0812">Transmembrane</keyword>
<dbReference type="InterPro" id="IPR013879">
    <property type="entry name" value="DUF1761"/>
</dbReference>
<dbReference type="HOGENOM" id="CLU_1803941_0_0_5"/>
<dbReference type="EMBL" id="CP002382">
    <property type="protein sequence ID" value="AEP10227.1"/>
    <property type="molecule type" value="Genomic_DNA"/>
</dbReference>
<protein>
    <submittedName>
        <fullName evidence="2">Putative membrane protein</fullName>
    </submittedName>
</protein>
<keyword evidence="1" id="KW-1133">Transmembrane helix</keyword>
<dbReference type="Proteomes" id="UP000009286">
    <property type="component" value="Chromosome"/>
</dbReference>
<sequence length="143" mass="15597">MEFSGFAFPIVETVVSGMAAFLLGLLWYHPKVLGKKWVEARGKGLGDMQPTPLPIVVSFMLWMMAAFFFSFFVVAMDIHSAPGLISLACLLWVAFAMPPTIMGAFYTGYPLNAVAIDSAYQLGGYYLFAVTHIVMADLLKAAA</sequence>
<feature type="transmembrane region" description="Helical" evidence="1">
    <location>
        <begin position="7"/>
        <end position="28"/>
    </location>
</feature>
<dbReference type="AlphaFoldDB" id="G2KMD3"/>
<keyword evidence="3" id="KW-1185">Reference proteome</keyword>
<proteinExistence type="predicted"/>
<feature type="transmembrane region" description="Helical" evidence="1">
    <location>
        <begin position="118"/>
        <end position="139"/>
    </location>
</feature>
<feature type="transmembrane region" description="Helical" evidence="1">
    <location>
        <begin position="55"/>
        <end position="76"/>
    </location>
</feature>
<evidence type="ECO:0000256" key="1">
    <source>
        <dbReference type="SAM" id="Phobius"/>
    </source>
</evidence>
<reference evidence="2 3" key="1">
    <citation type="journal article" date="2011" name="BMC Genomics">
        <title>Genomic insights into an obligate epibiotic bacterial predator: Micavibrio aeruginosavorus ARL-13.</title>
        <authorList>
            <person name="Wang Z."/>
            <person name="Kadouri D."/>
            <person name="Wu M."/>
        </authorList>
    </citation>
    <scope>NUCLEOTIDE SEQUENCE [LARGE SCALE GENOMIC DNA]</scope>
    <source>
        <strain evidence="2 3">ARL-13</strain>
    </source>
</reference>
<keyword evidence="1" id="KW-0472">Membrane</keyword>
<evidence type="ECO:0000313" key="3">
    <source>
        <dbReference type="Proteomes" id="UP000009286"/>
    </source>
</evidence>
<accession>G2KMD3</accession>
<name>G2KMD3_MICAA</name>
<organism evidence="2 3">
    <name type="scientific">Micavibrio aeruginosavorus (strain ARL-13)</name>
    <dbReference type="NCBI Taxonomy" id="856793"/>
    <lineage>
        <taxon>Bacteria</taxon>
        <taxon>Pseudomonadati</taxon>
        <taxon>Bdellovibrionota</taxon>
        <taxon>Bdellovibrionia</taxon>
        <taxon>Bdellovibrionales</taxon>
        <taxon>Pseudobdellovibrionaceae</taxon>
        <taxon>Micavibrio</taxon>
    </lineage>
</organism>
<dbReference type="RefSeq" id="WP_014103450.1">
    <property type="nucleotide sequence ID" value="NC_016026.1"/>
</dbReference>